<keyword evidence="2" id="KW-1133">Transmembrane helix</keyword>
<dbReference type="AlphaFoldDB" id="A0A2H0BUQ0"/>
<organism evidence="3 4">
    <name type="scientific">Candidatus Roizmanbacteria bacterium CG22_combo_CG10-13_8_21_14_all_38_20</name>
    <dbReference type="NCBI Taxonomy" id="1974862"/>
    <lineage>
        <taxon>Bacteria</taxon>
        <taxon>Candidatus Roizmaniibacteriota</taxon>
    </lineage>
</organism>
<sequence>MATHQQPEGPETTNSAFLIIIISALFASTLGLIFLIFRGGSDFKDTKPPIGDEKPAMSASQAPKPTAEPYNFDIVIPDDIATPPANLEGTPEGFTAF</sequence>
<keyword evidence="2" id="KW-0812">Transmembrane</keyword>
<dbReference type="Proteomes" id="UP000231246">
    <property type="component" value="Unassembled WGS sequence"/>
</dbReference>
<evidence type="ECO:0000256" key="1">
    <source>
        <dbReference type="SAM" id="MobiDB-lite"/>
    </source>
</evidence>
<reference evidence="3 4" key="1">
    <citation type="submission" date="2017-09" db="EMBL/GenBank/DDBJ databases">
        <title>Depth-based differentiation of microbial function through sediment-hosted aquifers and enrichment of novel symbionts in the deep terrestrial subsurface.</title>
        <authorList>
            <person name="Probst A.J."/>
            <person name="Ladd B."/>
            <person name="Jarett J.K."/>
            <person name="Geller-Mcgrath D.E."/>
            <person name="Sieber C.M."/>
            <person name="Emerson J.B."/>
            <person name="Anantharaman K."/>
            <person name="Thomas B.C."/>
            <person name="Malmstrom R."/>
            <person name="Stieglmeier M."/>
            <person name="Klingl A."/>
            <person name="Woyke T."/>
            <person name="Ryan C.M."/>
            <person name="Banfield J.F."/>
        </authorList>
    </citation>
    <scope>NUCLEOTIDE SEQUENCE [LARGE SCALE GENOMIC DNA]</scope>
    <source>
        <strain evidence="3">CG22_combo_CG10-13_8_21_14_all_38_20</strain>
    </source>
</reference>
<feature type="compositionally biased region" description="Basic and acidic residues" evidence="1">
    <location>
        <begin position="45"/>
        <end position="55"/>
    </location>
</feature>
<evidence type="ECO:0000313" key="3">
    <source>
        <dbReference type="EMBL" id="PIP61407.1"/>
    </source>
</evidence>
<gene>
    <name evidence="3" type="ORF">COW99_03850</name>
</gene>
<dbReference type="EMBL" id="PCTA01000026">
    <property type="protein sequence ID" value="PIP61407.1"/>
    <property type="molecule type" value="Genomic_DNA"/>
</dbReference>
<evidence type="ECO:0000256" key="2">
    <source>
        <dbReference type="SAM" id="Phobius"/>
    </source>
</evidence>
<name>A0A2H0BUQ0_9BACT</name>
<protein>
    <submittedName>
        <fullName evidence="3">Uncharacterized protein</fullName>
    </submittedName>
</protein>
<feature type="region of interest" description="Disordered" evidence="1">
    <location>
        <begin position="45"/>
        <end position="69"/>
    </location>
</feature>
<feature type="transmembrane region" description="Helical" evidence="2">
    <location>
        <begin position="16"/>
        <end position="37"/>
    </location>
</feature>
<comment type="caution">
    <text evidence="3">The sequence shown here is derived from an EMBL/GenBank/DDBJ whole genome shotgun (WGS) entry which is preliminary data.</text>
</comment>
<accession>A0A2H0BUQ0</accession>
<keyword evidence="2" id="KW-0472">Membrane</keyword>
<evidence type="ECO:0000313" key="4">
    <source>
        <dbReference type="Proteomes" id="UP000231246"/>
    </source>
</evidence>
<proteinExistence type="predicted"/>